<dbReference type="EMBL" id="CP017755">
    <property type="protein sequence ID" value="AOZ09997.1"/>
    <property type="molecule type" value="Genomic_DNA"/>
</dbReference>
<dbReference type="Pfam" id="PF11672">
    <property type="entry name" value="DUF3268"/>
    <property type="match status" value="1"/>
</dbReference>
<accession>A0ABN4TRX6</accession>
<sequence>MRVGRPIPAPPQPVCDFCGAKAVLMQPGESAYPYRDDHGPLWVCTPCEAWIGTYPRSKRHVPLGRLANAELRQAKSELHQALEPLVAAKMRRDGCRAFEARAKGIRWLAAQLGLADTSGSIHAFDAAQCRQAIGLIGAFLAQRRGAAGEPGDES</sequence>
<name>A0ABN4TRX6_9BURK</name>
<evidence type="ECO:0000313" key="1">
    <source>
        <dbReference type="EMBL" id="AOZ09997.1"/>
    </source>
</evidence>
<protein>
    <submittedName>
        <fullName evidence="1">Uncharacterized protein</fullName>
    </submittedName>
</protein>
<keyword evidence="2" id="KW-1185">Reference proteome</keyword>
<dbReference type="RefSeq" id="WP_071018873.1">
    <property type="nucleotide sequence ID" value="NZ_CP017755.1"/>
</dbReference>
<proteinExistence type="predicted"/>
<organism evidence="1 2">
    <name type="scientific">Cupriavidus malaysiensis</name>
    <dbReference type="NCBI Taxonomy" id="367825"/>
    <lineage>
        <taxon>Bacteria</taxon>
        <taxon>Pseudomonadati</taxon>
        <taxon>Pseudomonadota</taxon>
        <taxon>Betaproteobacteria</taxon>
        <taxon>Burkholderiales</taxon>
        <taxon>Burkholderiaceae</taxon>
        <taxon>Cupriavidus</taxon>
    </lineage>
</organism>
<reference evidence="1 2" key="1">
    <citation type="submission" date="2016-10" db="EMBL/GenBank/DDBJ databases">
        <title>Complete genome sequences of three Cupriavidus strains isolated from various Malaysian environments.</title>
        <authorList>
            <person name="Abdullah A.A.-A."/>
            <person name="Shafie N.A.H."/>
            <person name="Lau N.S."/>
        </authorList>
    </citation>
    <scope>NUCLEOTIDE SEQUENCE [LARGE SCALE GENOMIC DNA]</scope>
    <source>
        <strain evidence="1 2">USMAA1020</strain>
    </source>
</reference>
<evidence type="ECO:0000313" key="2">
    <source>
        <dbReference type="Proteomes" id="UP000177515"/>
    </source>
</evidence>
<dbReference type="Proteomes" id="UP000177515">
    <property type="component" value="Chromosome 2"/>
</dbReference>
<dbReference type="InterPro" id="IPR021686">
    <property type="entry name" value="DUF3268"/>
</dbReference>
<gene>
    <name evidence="1" type="ORF">BKK80_30485</name>
</gene>